<proteinExistence type="predicted"/>
<gene>
    <name evidence="1" type="ORF">HNQ96_000338</name>
</gene>
<comment type="caution">
    <text evidence="1">The sequence shown here is derived from an EMBL/GenBank/DDBJ whole genome shotgun (WGS) entry which is preliminary data.</text>
</comment>
<name>A0A8E1W9G8_9HYPH</name>
<evidence type="ECO:0000313" key="2">
    <source>
        <dbReference type="Proteomes" id="UP000532373"/>
    </source>
</evidence>
<dbReference type="EMBL" id="JACHGI010000001">
    <property type="protein sequence ID" value="MBB6464491.1"/>
    <property type="molecule type" value="Genomic_DNA"/>
</dbReference>
<protein>
    <submittedName>
        <fullName evidence="1">DNA-binding protein</fullName>
    </submittedName>
</protein>
<accession>A0A8E1W9G8</accession>
<dbReference type="Proteomes" id="UP000532373">
    <property type="component" value="Unassembled WGS sequence"/>
</dbReference>
<dbReference type="GO" id="GO:0003677">
    <property type="term" value="F:DNA binding"/>
    <property type="evidence" value="ECO:0007669"/>
    <property type="project" value="UniProtKB-KW"/>
</dbReference>
<dbReference type="AlphaFoldDB" id="A0A8E1W9G8"/>
<sequence length="44" mass="4994">MPRAPKKSETLEIRIPHETKQALMARSRSEGRPASEVVRCFIDA</sequence>
<evidence type="ECO:0000313" key="1">
    <source>
        <dbReference type="EMBL" id="MBB6464491.1"/>
    </source>
</evidence>
<reference evidence="1 2" key="1">
    <citation type="submission" date="2020-08" db="EMBL/GenBank/DDBJ databases">
        <title>Genomic Encyclopedia of Type Strains, Phase IV (KMG-IV): sequencing the most valuable type-strain genomes for metagenomic binning, comparative biology and taxonomic classification.</title>
        <authorList>
            <person name="Goeker M."/>
        </authorList>
    </citation>
    <scope>NUCLEOTIDE SEQUENCE [LARGE SCALE GENOMIC DNA]</scope>
    <source>
        <strain evidence="1 2">DSM 17454</strain>
    </source>
</reference>
<organism evidence="1 2">
    <name type="scientific">Aminobacter carboxidus</name>
    <dbReference type="NCBI Taxonomy" id="376165"/>
    <lineage>
        <taxon>Bacteria</taxon>
        <taxon>Pseudomonadati</taxon>
        <taxon>Pseudomonadota</taxon>
        <taxon>Alphaproteobacteria</taxon>
        <taxon>Hyphomicrobiales</taxon>
        <taxon>Phyllobacteriaceae</taxon>
        <taxon>Aminobacter</taxon>
    </lineage>
</organism>
<keyword evidence="1" id="KW-0238">DNA-binding</keyword>